<evidence type="ECO:0000313" key="13">
    <source>
        <dbReference type="EMBL" id="KAJ3441386.1"/>
    </source>
</evidence>
<dbReference type="GO" id="GO:0005759">
    <property type="term" value="C:mitochondrial matrix"/>
    <property type="evidence" value="ECO:0007669"/>
    <property type="project" value="TreeGrafter"/>
</dbReference>
<dbReference type="InterPro" id="IPR003111">
    <property type="entry name" value="Lon_prtase_N"/>
</dbReference>
<evidence type="ECO:0000256" key="6">
    <source>
        <dbReference type="ARBA" id="ARBA00050665"/>
    </source>
</evidence>
<proteinExistence type="inferred from homology"/>
<dbReference type="GO" id="GO:0016887">
    <property type="term" value="F:ATP hydrolysis activity"/>
    <property type="evidence" value="ECO:0007669"/>
    <property type="project" value="InterPro"/>
</dbReference>
<dbReference type="InterPro" id="IPR003593">
    <property type="entry name" value="AAA+_ATPase"/>
</dbReference>
<dbReference type="Pfam" id="PF00004">
    <property type="entry name" value="AAA"/>
    <property type="match status" value="1"/>
</dbReference>
<dbReference type="Gene3D" id="2.30.130.40">
    <property type="entry name" value="LON domain-like"/>
    <property type="match status" value="1"/>
</dbReference>
<dbReference type="PROSITE" id="PS01046">
    <property type="entry name" value="LON_SER"/>
    <property type="match status" value="1"/>
</dbReference>
<dbReference type="InterPro" id="IPR008268">
    <property type="entry name" value="Peptidase_S16_AS"/>
</dbReference>
<dbReference type="CDD" id="cd19500">
    <property type="entry name" value="RecA-like_Lon"/>
    <property type="match status" value="1"/>
</dbReference>
<dbReference type="EMBL" id="JANTQA010000029">
    <property type="protein sequence ID" value="KAJ3441386.1"/>
    <property type="molecule type" value="Genomic_DNA"/>
</dbReference>
<evidence type="ECO:0000259" key="12">
    <source>
        <dbReference type="PROSITE" id="PS51787"/>
    </source>
</evidence>
<dbReference type="GO" id="GO:0004252">
    <property type="term" value="F:serine-type endopeptidase activity"/>
    <property type="evidence" value="ECO:0007669"/>
    <property type="project" value="UniProtKB-UniRule"/>
</dbReference>
<dbReference type="EC" id="3.4.21.-" evidence="9"/>
<comment type="caution">
    <text evidence="13">The sequence shown here is derived from an EMBL/GenBank/DDBJ whole genome shotgun (WGS) entry which is preliminary data.</text>
</comment>
<evidence type="ECO:0000256" key="4">
    <source>
        <dbReference type="ARBA" id="ARBA00022825"/>
    </source>
</evidence>
<evidence type="ECO:0000259" key="11">
    <source>
        <dbReference type="PROSITE" id="PS51786"/>
    </source>
</evidence>
<dbReference type="Gene3D" id="1.10.8.60">
    <property type="match status" value="1"/>
</dbReference>
<evidence type="ECO:0000256" key="7">
    <source>
        <dbReference type="PROSITE-ProRule" id="PRU01122"/>
    </source>
</evidence>
<feature type="domain" description="Lon N-terminal" evidence="12">
    <location>
        <begin position="101"/>
        <end position="378"/>
    </location>
</feature>
<evidence type="ECO:0000256" key="5">
    <source>
        <dbReference type="ARBA" id="ARBA00022840"/>
    </source>
</evidence>
<keyword evidence="4 7" id="KW-0720">Serine protease</keyword>
<accession>A0AAV7ZKN7</accession>
<keyword evidence="3 7" id="KW-0378">Hydrolase</keyword>
<feature type="active site" evidence="7">
    <location>
        <position position="944"/>
    </location>
</feature>
<dbReference type="NCBIfam" id="TIGR00763">
    <property type="entry name" value="lon"/>
    <property type="match status" value="1"/>
</dbReference>
<sequence>MSLSFLHRSKTNFQILSSLPYLSKTNFGLKRRFGCSIISDLFNDHSLIKKKTGLDHNRFGFTKMSYRQYFSISALNPMGLLRKNKNADLNDLDNIKIPKELPIIPLFGRPIFPSSVSTVLITPESLGNYFKKNKLQKNTQVGLFLTQKKFLDLYEEDVFNADPNFSDQKAKEDLQKQKQKGKEEKKSKKNGFGLGNGMDDFQMFKKIFDEDDSTFSNTKSGEEYNMSRIQELNQIHQVGVYGKIIDSYKAPINEKTEQYLVVSGLKRIHAKSCEWKGDHLSAQVEEYTTAKYDPYDEEIRGYTLNIIETINKFLELKPMAMPRLSLALNNYRFYTPNSICDLIGVMVTSRREELQEILNEQNILRRLEKCLTLSLTELEYNEIQLKINKILRDKIQELQRKYFLQQQLTILRDELGMKSDSTKIVKVKFEKILKDPKNHFPKHVTEAIQDQLTRLEYLSSSSAEFNNIRNYLDWITCLPWNKYRKENLDIPYARKILEEDHFGLKEIKKSILEFIAVGNLKKKFSGKILCLVGAPGVGKTSIGKSIARALNREYFRYSLGGLTDVSQLKGFKRTYVGALPGIFIQALKKLKTSNPVIVLDEVDKMGKTYKGDPASALLEALDPEQNSEFMDHFLDLPFDLSKVLFVMTANVIETIPRPLLDRMEILRISGYVQEEKIQIAKHYLIPRAMVESGLNENQAEITEEALNILIKDYCREEGVRNLKKHIEKIFRKVAFEIADNSNDGSQKLDNTNSNSNGNKSIKKNHDFKKIIVDQNNLSKFVGKPIFLEERIFKKPTVGVVTGLAWSAYGGSLLFIESVKSEYDDYFEIIESESDLILQNNTHNETNDHNIIIKPEDEESTDEGLTISNEKTKINKETFKKKTRKKRGHLKITGQLGNVMKESSQIAYSFAKKFLRKLKPNNDFLEVSRIHTHCPEGSIKKDGPSAGVTMVTSLISLALNKPIKENLAMTGEITLTGKILPVGGIKEKILAARRSGITQLIFPKENQRDWDELENYITKGLTAYFVPNYSELYKIAFPIEK</sequence>
<dbReference type="SUPFAM" id="SSF54211">
    <property type="entry name" value="Ribosomal protein S5 domain 2-like"/>
    <property type="match status" value="1"/>
</dbReference>
<dbReference type="Gene3D" id="3.30.230.10">
    <property type="match status" value="1"/>
</dbReference>
<dbReference type="PANTHER" id="PTHR43718">
    <property type="entry name" value="LON PROTEASE"/>
    <property type="match status" value="1"/>
</dbReference>
<dbReference type="GO" id="GO:0003697">
    <property type="term" value="F:single-stranded DNA binding"/>
    <property type="evidence" value="ECO:0007669"/>
    <property type="project" value="TreeGrafter"/>
</dbReference>
<comment type="catalytic activity">
    <reaction evidence="6">
        <text>Hydrolysis of proteins in presence of ATP.</text>
        <dbReference type="EC" id="3.4.21.53"/>
    </reaction>
</comment>
<dbReference type="Gene3D" id="3.40.50.300">
    <property type="entry name" value="P-loop containing nucleotide triphosphate hydrolases"/>
    <property type="match status" value="1"/>
</dbReference>
<reference evidence="13" key="1">
    <citation type="submission" date="2022-08" db="EMBL/GenBank/DDBJ databases">
        <title>Novel sulphate-reducing endosymbionts in the free-living metamonad Anaeramoeba.</title>
        <authorList>
            <person name="Jerlstrom-Hultqvist J."/>
            <person name="Cepicka I."/>
            <person name="Gallot-Lavallee L."/>
            <person name="Salas-Leiva D."/>
            <person name="Curtis B.A."/>
            <person name="Zahonova K."/>
            <person name="Pipaliya S."/>
            <person name="Dacks J."/>
            <person name="Roger A.J."/>
        </authorList>
    </citation>
    <scope>NUCLEOTIDE SEQUENCE</scope>
    <source>
        <strain evidence="13">Busselton2</strain>
    </source>
</reference>
<dbReference type="GO" id="GO:0004176">
    <property type="term" value="F:ATP-dependent peptidase activity"/>
    <property type="evidence" value="ECO:0007669"/>
    <property type="project" value="UniProtKB-UniRule"/>
</dbReference>
<keyword evidence="2 8" id="KW-0547">Nucleotide-binding</keyword>
<dbReference type="Pfam" id="PF05362">
    <property type="entry name" value="Lon_C"/>
    <property type="match status" value="2"/>
</dbReference>
<keyword evidence="5 8" id="KW-0067">ATP-binding</keyword>
<feature type="active site" evidence="7">
    <location>
        <position position="987"/>
    </location>
</feature>
<dbReference type="SUPFAM" id="SSF52540">
    <property type="entry name" value="P-loop containing nucleoside triphosphate hydrolases"/>
    <property type="match status" value="1"/>
</dbReference>
<keyword evidence="1 7" id="KW-0645">Protease</keyword>
<dbReference type="InterPro" id="IPR014721">
    <property type="entry name" value="Ribsml_uS5_D2-typ_fold_subgr"/>
</dbReference>
<evidence type="ECO:0000256" key="3">
    <source>
        <dbReference type="ARBA" id="ARBA00022801"/>
    </source>
</evidence>
<dbReference type="InterPro" id="IPR004815">
    <property type="entry name" value="Lon_bac/euk-typ"/>
</dbReference>
<dbReference type="Pfam" id="PF02190">
    <property type="entry name" value="LON_substr_bdg"/>
    <property type="match status" value="1"/>
</dbReference>
<dbReference type="Gene3D" id="1.20.58.1480">
    <property type="match status" value="1"/>
</dbReference>
<dbReference type="InterPro" id="IPR015947">
    <property type="entry name" value="PUA-like_sf"/>
</dbReference>
<dbReference type="Proteomes" id="UP001146793">
    <property type="component" value="Unassembled WGS sequence"/>
</dbReference>
<dbReference type="InterPro" id="IPR054594">
    <property type="entry name" value="Lon_lid"/>
</dbReference>
<dbReference type="SMART" id="SM00464">
    <property type="entry name" value="LON"/>
    <property type="match status" value="1"/>
</dbReference>
<organism evidence="13 14">
    <name type="scientific">Anaeramoeba flamelloides</name>
    <dbReference type="NCBI Taxonomy" id="1746091"/>
    <lineage>
        <taxon>Eukaryota</taxon>
        <taxon>Metamonada</taxon>
        <taxon>Anaeramoebidae</taxon>
        <taxon>Anaeramoeba</taxon>
    </lineage>
</organism>
<dbReference type="Pfam" id="PF22667">
    <property type="entry name" value="Lon_lid"/>
    <property type="match status" value="1"/>
</dbReference>
<comment type="similarity">
    <text evidence="7 8">Belongs to the peptidase S16 family.</text>
</comment>
<feature type="region of interest" description="Disordered" evidence="10">
    <location>
        <begin position="165"/>
        <end position="194"/>
    </location>
</feature>
<name>A0AAV7ZKN7_9EUKA</name>
<dbReference type="InterPro" id="IPR020568">
    <property type="entry name" value="Ribosomal_Su5_D2-typ_SF"/>
</dbReference>
<dbReference type="GO" id="GO:0051131">
    <property type="term" value="P:chaperone-mediated protein complex assembly"/>
    <property type="evidence" value="ECO:0007669"/>
    <property type="project" value="TreeGrafter"/>
</dbReference>
<dbReference type="InterPro" id="IPR046336">
    <property type="entry name" value="Lon_prtase_N_sf"/>
</dbReference>
<evidence type="ECO:0000256" key="9">
    <source>
        <dbReference type="RuleBase" id="RU000592"/>
    </source>
</evidence>
<dbReference type="SMART" id="SM00382">
    <property type="entry name" value="AAA"/>
    <property type="match status" value="1"/>
</dbReference>
<evidence type="ECO:0000256" key="10">
    <source>
        <dbReference type="SAM" id="MobiDB-lite"/>
    </source>
</evidence>
<dbReference type="GO" id="GO:0006515">
    <property type="term" value="P:protein quality control for misfolded or incompletely synthesized proteins"/>
    <property type="evidence" value="ECO:0007669"/>
    <property type="project" value="TreeGrafter"/>
</dbReference>
<dbReference type="AlphaFoldDB" id="A0AAV7ZKN7"/>
<evidence type="ECO:0000313" key="14">
    <source>
        <dbReference type="Proteomes" id="UP001146793"/>
    </source>
</evidence>
<dbReference type="FunFam" id="3.40.50.300:FF:000021">
    <property type="entry name" value="Lon protease homolog"/>
    <property type="match status" value="1"/>
</dbReference>
<evidence type="ECO:0000256" key="2">
    <source>
        <dbReference type="ARBA" id="ARBA00022741"/>
    </source>
</evidence>
<dbReference type="PANTHER" id="PTHR43718:SF2">
    <property type="entry name" value="LON PROTEASE HOMOLOG, MITOCHONDRIAL"/>
    <property type="match status" value="1"/>
</dbReference>
<dbReference type="PROSITE" id="PS51786">
    <property type="entry name" value="LON_PROTEOLYTIC"/>
    <property type="match status" value="1"/>
</dbReference>
<feature type="domain" description="Lon proteolytic" evidence="11">
    <location>
        <begin position="794"/>
        <end position="1038"/>
    </location>
</feature>
<dbReference type="InterPro" id="IPR027417">
    <property type="entry name" value="P-loop_NTPase"/>
</dbReference>
<protein>
    <recommendedName>
        <fullName evidence="9">Lon protease homolog</fullName>
        <ecNumber evidence="9">3.4.21.-</ecNumber>
    </recommendedName>
</protein>
<dbReference type="InterPro" id="IPR003959">
    <property type="entry name" value="ATPase_AAA_core"/>
</dbReference>
<dbReference type="InterPro" id="IPR008269">
    <property type="entry name" value="Lon_proteolytic"/>
</dbReference>
<dbReference type="Gene3D" id="1.20.5.5270">
    <property type="match status" value="1"/>
</dbReference>
<dbReference type="GO" id="GO:0007005">
    <property type="term" value="P:mitochondrion organization"/>
    <property type="evidence" value="ECO:0007669"/>
    <property type="project" value="TreeGrafter"/>
</dbReference>
<evidence type="ECO:0000256" key="8">
    <source>
        <dbReference type="RuleBase" id="RU000591"/>
    </source>
</evidence>
<dbReference type="PROSITE" id="PS51787">
    <property type="entry name" value="LON_N"/>
    <property type="match status" value="1"/>
</dbReference>
<dbReference type="InterPro" id="IPR027065">
    <property type="entry name" value="Lon_Prtase"/>
</dbReference>
<dbReference type="GO" id="GO:0005524">
    <property type="term" value="F:ATP binding"/>
    <property type="evidence" value="ECO:0007669"/>
    <property type="project" value="UniProtKB-KW"/>
</dbReference>
<evidence type="ECO:0000256" key="1">
    <source>
        <dbReference type="ARBA" id="ARBA00022670"/>
    </source>
</evidence>
<feature type="compositionally biased region" description="Basic and acidic residues" evidence="10">
    <location>
        <begin position="168"/>
        <end position="186"/>
    </location>
</feature>
<dbReference type="PRINTS" id="PR00830">
    <property type="entry name" value="ENDOLAPTASE"/>
</dbReference>
<gene>
    <name evidence="13" type="ORF">M0812_13396</name>
</gene>
<dbReference type="SUPFAM" id="SSF88697">
    <property type="entry name" value="PUA domain-like"/>
    <property type="match status" value="1"/>
</dbReference>